<dbReference type="OrthoDB" id="1933717at2759"/>
<dbReference type="CDD" id="cd05233">
    <property type="entry name" value="SDR_c"/>
    <property type="match status" value="1"/>
</dbReference>
<protein>
    <submittedName>
        <fullName evidence="2">NAD(P)-binding protein</fullName>
    </submittedName>
</protein>
<dbReference type="PRINTS" id="PR00081">
    <property type="entry name" value="GDHRDH"/>
</dbReference>
<dbReference type="Pfam" id="PF00106">
    <property type="entry name" value="adh_short"/>
    <property type="match status" value="1"/>
</dbReference>
<accession>A0A9P4LIJ9</accession>
<keyword evidence="3" id="KW-1185">Reference proteome</keyword>
<evidence type="ECO:0000313" key="2">
    <source>
        <dbReference type="EMBL" id="KAF2028081.1"/>
    </source>
</evidence>
<dbReference type="PANTHER" id="PTHR42760">
    <property type="entry name" value="SHORT-CHAIN DEHYDROGENASES/REDUCTASES FAMILY MEMBER"/>
    <property type="match status" value="1"/>
</dbReference>
<proteinExistence type="inferred from homology"/>
<dbReference type="InterPro" id="IPR036291">
    <property type="entry name" value="NAD(P)-bd_dom_sf"/>
</dbReference>
<dbReference type="GO" id="GO:0006633">
    <property type="term" value="P:fatty acid biosynthetic process"/>
    <property type="evidence" value="ECO:0007669"/>
    <property type="project" value="TreeGrafter"/>
</dbReference>
<dbReference type="PANTHER" id="PTHR42760:SF122">
    <property type="entry name" value="NAD(P)-BINDING PROTEIN"/>
    <property type="match status" value="1"/>
</dbReference>
<dbReference type="GO" id="GO:0016616">
    <property type="term" value="F:oxidoreductase activity, acting on the CH-OH group of donors, NAD or NADP as acceptor"/>
    <property type="evidence" value="ECO:0007669"/>
    <property type="project" value="TreeGrafter"/>
</dbReference>
<dbReference type="Gene3D" id="3.40.50.720">
    <property type="entry name" value="NAD(P)-binding Rossmann-like Domain"/>
    <property type="match status" value="1"/>
</dbReference>
<comment type="caution">
    <text evidence="2">The sequence shown here is derived from an EMBL/GenBank/DDBJ whole genome shotgun (WGS) entry which is preliminary data.</text>
</comment>
<evidence type="ECO:0000313" key="3">
    <source>
        <dbReference type="Proteomes" id="UP000799777"/>
    </source>
</evidence>
<organism evidence="2 3">
    <name type="scientific">Setomelanomma holmii</name>
    <dbReference type="NCBI Taxonomy" id="210430"/>
    <lineage>
        <taxon>Eukaryota</taxon>
        <taxon>Fungi</taxon>
        <taxon>Dikarya</taxon>
        <taxon>Ascomycota</taxon>
        <taxon>Pezizomycotina</taxon>
        <taxon>Dothideomycetes</taxon>
        <taxon>Pleosporomycetidae</taxon>
        <taxon>Pleosporales</taxon>
        <taxon>Pleosporineae</taxon>
        <taxon>Phaeosphaeriaceae</taxon>
        <taxon>Setomelanomma</taxon>
    </lineage>
</organism>
<comment type="similarity">
    <text evidence="1">Belongs to the short-chain dehydrogenases/reductases (SDR) family.</text>
</comment>
<dbReference type="SUPFAM" id="SSF51735">
    <property type="entry name" value="NAD(P)-binding Rossmann-fold domains"/>
    <property type="match status" value="1"/>
</dbReference>
<reference evidence="2" key="1">
    <citation type="journal article" date="2020" name="Stud. Mycol.">
        <title>101 Dothideomycetes genomes: a test case for predicting lifestyles and emergence of pathogens.</title>
        <authorList>
            <person name="Haridas S."/>
            <person name="Albert R."/>
            <person name="Binder M."/>
            <person name="Bloem J."/>
            <person name="Labutti K."/>
            <person name="Salamov A."/>
            <person name="Andreopoulos B."/>
            <person name="Baker S."/>
            <person name="Barry K."/>
            <person name="Bills G."/>
            <person name="Bluhm B."/>
            <person name="Cannon C."/>
            <person name="Castanera R."/>
            <person name="Culley D."/>
            <person name="Daum C."/>
            <person name="Ezra D."/>
            <person name="Gonzalez J."/>
            <person name="Henrissat B."/>
            <person name="Kuo A."/>
            <person name="Liang C."/>
            <person name="Lipzen A."/>
            <person name="Lutzoni F."/>
            <person name="Magnuson J."/>
            <person name="Mondo S."/>
            <person name="Nolan M."/>
            <person name="Ohm R."/>
            <person name="Pangilinan J."/>
            <person name="Park H.-J."/>
            <person name="Ramirez L."/>
            <person name="Alfaro M."/>
            <person name="Sun H."/>
            <person name="Tritt A."/>
            <person name="Yoshinaga Y."/>
            <person name="Zwiers L.-H."/>
            <person name="Turgeon B."/>
            <person name="Goodwin S."/>
            <person name="Spatafora J."/>
            <person name="Crous P."/>
            <person name="Grigoriev I."/>
        </authorList>
    </citation>
    <scope>NUCLEOTIDE SEQUENCE</scope>
    <source>
        <strain evidence="2">CBS 110217</strain>
    </source>
</reference>
<gene>
    <name evidence="2" type="ORF">EK21DRAFT_102049</name>
</gene>
<dbReference type="GO" id="GO:0048038">
    <property type="term" value="F:quinone binding"/>
    <property type="evidence" value="ECO:0007669"/>
    <property type="project" value="TreeGrafter"/>
</dbReference>
<dbReference type="Proteomes" id="UP000799777">
    <property type="component" value="Unassembled WGS sequence"/>
</dbReference>
<sequence length="310" mass="34661">MSIVEVLEEIRKSNVTKTIHRESYAAISPTRSELSQAGRSVLITGGGTGAGFAMAKSFIHASAATIIIVGRRTDVLDKARIKLEEEARTSCTKTKIVARPCDVANPLEVDGLWTFLVNQGIFVDVYVNNAAKFTEPQPMMQLGFDEVWSQFEINTKSPMYFTEKFCKQQGEKQKFIVNVTTANIHATKHPMVAARPAYTLSKFSGTLFFQYLAQDFVHDKLQVITFHPGLIYNEYWESLGIESKHFDDNKLAGDFAVWAASKDAAFLHGRIVWVSWDVEELATGDLRKRIDEDFYFLRGTIAGLDAGSLA</sequence>
<evidence type="ECO:0000256" key="1">
    <source>
        <dbReference type="ARBA" id="ARBA00006484"/>
    </source>
</evidence>
<dbReference type="AlphaFoldDB" id="A0A9P4LIJ9"/>
<name>A0A9P4LIJ9_9PLEO</name>
<dbReference type="EMBL" id="ML978217">
    <property type="protein sequence ID" value="KAF2028081.1"/>
    <property type="molecule type" value="Genomic_DNA"/>
</dbReference>
<dbReference type="InterPro" id="IPR002347">
    <property type="entry name" value="SDR_fam"/>
</dbReference>